<comment type="caution">
    <text evidence="2">The sequence shown here is derived from an EMBL/GenBank/DDBJ whole genome shotgun (WGS) entry which is preliminary data.</text>
</comment>
<accession>A0ABN0TBT5</accession>
<feature type="region of interest" description="Disordered" evidence="1">
    <location>
        <begin position="38"/>
        <end position="64"/>
    </location>
</feature>
<reference evidence="2 3" key="1">
    <citation type="journal article" date="2019" name="Int. J. Syst. Evol. Microbiol.">
        <title>The Global Catalogue of Microorganisms (GCM) 10K type strain sequencing project: providing services to taxonomists for standard genome sequencing and annotation.</title>
        <authorList>
            <consortium name="The Broad Institute Genomics Platform"/>
            <consortium name="The Broad Institute Genome Sequencing Center for Infectious Disease"/>
            <person name="Wu L."/>
            <person name="Ma J."/>
        </authorList>
    </citation>
    <scope>NUCLEOTIDE SEQUENCE [LARGE SCALE GENOMIC DNA]</scope>
    <source>
        <strain evidence="2 3">JCM 3380</strain>
    </source>
</reference>
<gene>
    <name evidence="2" type="ORF">GCM10010492_14270</name>
</gene>
<protein>
    <submittedName>
        <fullName evidence="2">Uncharacterized protein</fullName>
    </submittedName>
</protein>
<evidence type="ECO:0000256" key="1">
    <source>
        <dbReference type="SAM" id="MobiDB-lite"/>
    </source>
</evidence>
<name>A0ABN0TBT5_9PSEU</name>
<sequence length="94" mass="9332">MRARAGLHGLDAVHVQHAGPAQEVRVLGGVDVVGDDGEVHAAAQRPAQGGGERGLAAADRSADADPDRAVVVVVGVVVVAGVGGVEVDRVDVIS</sequence>
<evidence type="ECO:0000313" key="3">
    <source>
        <dbReference type="Proteomes" id="UP001500416"/>
    </source>
</evidence>
<proteinExistence type="predicted"/>
<evidence type="ECO:0000313" key="2">
    <source>
        <dbReference type="EMBL" id="GAA0217593.1"/>
    </source>
</evidence>
<organism evidence="2 3">
    <name type="scientific">Saccharothrix mutabilis subsp. mutabilis</name>
    <dbReference type="NCBI Taxonomy" id="66855"/>
    <lineage>
        <taxon>Bacteria</taxon>
        <taxon>Bacillati</taxon>
        <taxon>Actinomycetota</taxon>
        <taxon>Actinomycetes</taxon>
        <taxon>Pseudonocardiales</taxon>
        <taxon>Pseudonocardiaceae</taxon>
        <taxon>Saccharothrix</taxon>
    </lineage>
</organism>
<keyword evidence="3" id="KW-1185">Reference proteome</keyword>
<dbReference type="EMBL" id="BAAABU010000002">
    <property type="protein sequence ID" value="GAA0217593.1"/>
    <property type="molecule type" value="Genomic_DNA"/>
</dbReference>
<dbReference type="Proteomes" id="UP001500416">
    <property type="component" value="Unassembled WGS sequence"/>
</dbReference>